<dbReference type="InterPro" id="IPR011009">
    <property type="entry name" value="Kinase-like_dom_sf"/>
</dbReference>
<dbReference type="GO" id="GO:0005737">
    <property type="term" value="C:cytoplasm"/>
    <property type="evidence" value="ECO:0007669"/>
    <property type="project" value="TreeGrafter"/>
</dbReference>
<evidence type="ECO:0000256" key="2">
    <source>
        <dbReference type="SAM" id="MobiDB-lite"/>
    </source>
</evidence>
<gene>
    <name evidence="4" type="ORF">EV44_g5600</name>
</gene>
<evidence type="ECO:0000256" key="1">
    <source>
        <dbReference type="ARBA" id="ARBA00038211"/>
    </source>
</evidence>
<comment type="caution">
    <text evidence="4">The sequence shown here is derived from an EMBL/GenBank/DDBJ whole genome shotgun (WGS) entry which is preliminary data.</text>
</comment>
<organism evidence="4 5">
    <name type="scientific">Uncinula necator</name>
    <name type="common">Grape powdery mildew</name>
    <dbReference type="NCBI Taxonomy" id="52586"/>
    <lineage>
        <taxon>Eukaryota</taxon>
        <taxon>Fungi</taxon>
        <taxon>Dikarya</taxon>
        <taxon>Ascomycota</taxon>
        <taxon>Pezizomycotina</taxon>
        <taxon>Leotiomycetes</taxon>
        <taxon>Erysiphales</taxon>
        <taxon>Erysiphaceae</taxon>
        <taxon>Erysiphe</taxon>
    </lineage>
</organism>
<dbReference type="SUPFAM" id="SSF56112">
    <property type="entry name" value="Protein kinase-like (PK-like)"/>
    <property type="match status" value="1"/>
</dbReference>
<comment type="similarity">
    <text evidence="1">Belongs to the choline/ethanolamine kinase family.</text>
</comment>
<dbReference type="PANTHER" id="PTHR22603:SF93">
    <property type="entry name" value="RE24176P"/>
    <property type="match status" value="1"/>
</dbReference>
<dbReference type="STRING" id="52586.A0A0B1P4F4"/>
<dbReference type="AlphaFoldDB" id="A0A0B1P4F4"/>
<sequence length="597" mass="68875">MADLPLRPVPTPKQSYSKDKSGRGEQPYSDHSSFDSYHKVKNEVVPFCDVYLDNSNTISLLLRPTDPTPSNYSLDLKSKPDKNLTHWIDFKTEILKLAQNLKLDGWQNIPVECAQHIGVERVSGALTNAVYVISQPTFLRSISSGHEDQHAKNSSDKALLRIYGHQFNQLIDRENELRILKRLAQKNIGPKVLGTFKNGRFEEYFHAKTLGAEDIRNIDTSKQIAKRMRELHDGVELLEQERNEGPFVWRNWDKWIDRCEEIMKILDDSVRTHEQHGILRNWKTRGFVCGVEWPQFKSAAEKYRKWLNDYCGKENIRQNLVFAHNDTQYGNILRLLPENHVASFTPPPLLPDNTYKNLVFIDFEYASANTPGLELANHFSEWCYNYHSPTKPWLCDTKKYPSLEEQKVFITSYVTHRSQFNPRMPIISEVNNLKRSYNFGLSNSQDRSDSVTNLGCSTINQESLLQEPLDELEVQKQVLELLEETRIWRAANSCQWIIWGIVQAQIPELFNTSTTHNLDRTVEAGIAAIPTSCTGTIEQTTEPFDNAEVTEHDEGYDYLSYALDRALFFWGDLLSLGIVSKEELPSELIERIKFVNN</sequence>
<dbReference type="PANTHER" id="PTHR22603">
    <property type="entry name" value="CHOLINE/ETHANOALAMINE KINASE"/>
    <property type="match status" value="1"/>
</dbReference>
<keyword evidence="5" id="KW-1185">Reference proteome</keyword>
<proteinExistence type="inferred from homology"/>
<dbReference type="InterPro" id="IPR007521">
    <property type="entry name" value="Choline_kin_N"/>
</dbReference>
<evidence type="ECO:0000259" key="3">
    <source>
        <dbReference type="Pfam" id="PF04428"/>
    </source>
</evidence>
<dbReference type="HOGENOM" id="CLU_012712_4_1_1"/>
<protein>
    <submittedName>
        <fullName evidence="4">Putative choline kinase</fullName>
    </submittedName>
</protein>
<dbReference type="GO" id="GO:0004103">
    <property type="term" value="F:choline kinase activity"/>
    <property type="evidence" value="ECO:0007669"/>
    <property type="project" value="TreeGrafter"/>
</dbReference>
<keyword evidence="4" id="KW-0808">Transferase</keyword>
<dbReference type="GO" id="GO:0004305">
    <property type="term" value="F:ethanolamine kinase activity"/>
    <property type="evidence" value="ECO:0007669"/>
    <property type="project" value="TreeGrafter"/>
</dbReference>
<feature type="region of interest" description="Disordered" evidence="2">
    <location>
        <begin position="1"/>
        <end position="34"/>
    </location>
</feature>
<reference evidence="4 5" key="1">
    <citation type="journal article" date="2014" name="BMC Genomics">
        <title>Adaptive genomic structural variation in the grape powdery mildew pathogen, Erysiphe necator.</title>
        <authorList>
            <person name="Jones L."/>
            <person name="Riaz S."/>
            <person name="Morales-Cruz A."/>
            <person name="Amrine K.C."/>
            <person name="McGuire B."/>
            <person name="Gubler W.D."/>
            <person name="Walker M.A."/>
            <person name="Cantu D."/>
        </authorList>
    </citation>
    <scope>NUCLEOTIDE SEQUENCE [LARGE SCALE GENOMIC DNA]</scope>
    <source>
        <strain evidence="5">c</strain>
    </source>
</reference>
<dbReference type="GO" id="GO:0006646">
    <property type="term" value="P:phosphatidylethanolamine biosynthetic process"/>
    <property type="evidence" value="ECO:0007669"/>
    <property type="project" value="TreeGrafter"/>
</dbReference>
<name>A0A0B1P4F4_UNCNE</name>
<dbReference type="OMA" id="CEQVINW"/>
<evidence type="ECO:0000313" key="5">
    <source>
        <dbReference type="Proteomes" id="UP000030854"/>
    </source>
</evidence>
<dbReference type="Pfam" id="PF04428">
    <property type="entry name" value="Choline_kin_N"/>
    <property type="match status" value="1"/>
</dbReference>
<keyword evidence="4" id="KW-0418">Kinase</keyword>
<dbReference type="Gene3D" id="3.90.1200.10">
    <property type="match status" value="1"/>
</dbReference>
<feature type="domain" description="Choline kinase N-terminal" evidence="3">
    <location>
        <begin position="43"/>
        <end position="113"/>
    </location>
</feature>
<dbReference type="Pfam" id="PF01633">
    <property type="entry name" value="Choline_kinase"/>
    <property type="match status" value="1"/>
</dbReference>
<dbReference type="Proteomes" id="UP000030854">
    <property type="component" value="Unassembled WGS sequence"/>
</dbReference>
<accession>A0A0B1P4F4</accession>
<dbReference type="CDD" id="cd05157">
    <property type="entry name" value="ETNK_euk"/>
    <property type="match status" value="1"/>
</dbReference>
<evidence type="ECO:0000313" key="4">
    <source>
        <dbReference type="EMBL" id="KHJ31559.1"/>
    </source>
</evidence>
<dbReference type="EMBL" id="JNVN01002785">
    <property type="protein sequence ID" value="KHJ31559.1"/>
    <property type="molecule type" value="Genomic_DNA"/>
</dbReference>